<dbReference type="EMBL" id="GBRH01270385">
    <property type="protein sequence ID" value="JAD27510.1"/>
    <property type="molecule type" value="Transcribed_RNA"/>
</dbReference>
<reference evidence="1" key="1">
    <citation type="submission" date="2014-09" db="EMBL/GenBank/DDBJ databases">
        <authorList>
            <person name="Magalhaes I.L.F."/>
            <person name="Oliveira U."/>
            <person name="Santos F.R."/>
            <person name="Vidigal T.H.D.A."/>
            <person name="Brescovit A.D."/>
            <person name="Santos A.J."/>
        </authorList>
    </citation>
    <scope>NUCLEOTIDE SEQUENCE</scope>
    <source>
        <tissue evidence="1">Shoot tissue taken approximately 20 cm above the soil surface</tissue>
    </source>
</reference>
<protein>
    <submittedName>
        <fullName evidence="1">Uncharacterized protein</fullName>
    </submittedName>
</protein>
<reference evidence="1" key="2">
    <citation type="journal article" date="2015" name="Data Brief">
        <title>Shoot transcriptome of the giant reed, Arundo donax.</title>
        <authorList>
            <person name="Barrero R.A."/>
            <person name="Guerrero F.D."/>
            <person name="Moolhuijzen P."/>
            <person name="Goolsby J.A."/>
            <person name="Tidwell J."/>
            <person name="Bellgard S.E."/>
            <person name="Bellgard M.I."/>
        </authorList>
    </citation>
    <scope>NUCLEOTIDE SEQUENCE</scope>
    <source>
        <tissue evidence="1">Shoot tissue taken approximately 20 cm above the soil surface</tissue>
    </source>
</reference>
<evidence type="ECO:0000313" key="1">
    <source>
        <dbReference type="EMBL" id="JAD27510.1"/>
    </source>
</evidence>
<organism evidence="1">
    <name type="scientific">Arundo donax</name>
    <name type="common">Giant reed</name>
    <name type="synonym">Donax arundinaceus</name>
    <dbReference type="NCBI Taxonomy" id="35708"/>
    <lineage>
        <taxon>Eukaryota</taxon>
        <taxon>Viridiplantae</taxon>
        <taxon>Streptophyta</taxon>
        <taxon>Embryophyta</taxon>
        <taxon>Tracheophyta</taxon>
        <taxon>Spermatophyta</taxon>
        <taxon>Magnoliopsida</taxon>
        <taxon>Liliopsida</taxon>
        <taxon>Poales</taxon>
        <taxon>Poaceae</taxon>
        <taxon>PACMAD clade</taxon>
        <taxon>Arundinoideae</taxon>
        <taxon>Arundineae</taxon>
        <taxon>Arundo</taxon>
    </lineage>
</organism>
<proteinExistence type="predicted"/>
<accession>A0A0A8YRN2</accession>
<sequence>MGQVTTMHFVQSTYNLIPQPTKDDVCFYLFPVTNVIYKVWMEYSCSYLSTDLTLYDTIYYLCYCLRP</sequence>
<dbReference type="AlphaFoldDB" id="A0A0A8YRN2"/>
<name>A0A0A8YRN2_ARUDO</name>